<dbReference type="CDD" id="cd06257">
    <property type="entry name" value="DnaJ"/>
    <property type="match status" value="1"/>
</dbReference>
<dbReference type="PROSITE" id="PS50076">
    <property type="entry name" value="DNAJ_2"/>
    <property type="match status" value="1"/>
</dbReference>
<name>A0AAV0RS81_9ROSI</name>
<dbReference type="SUPFAM" id="SSF46565">
    <property type="entry name" value="Chaperone J-domain"/>
    <property type="match status" value="1"/>
</dbReference>
<dbReference type="PANTHER" id="PTHR44303:SF2">
    <property type="entry name" value="DNAJ HOMOLOG SUBFAMILY C MEMBER 16"/>
    <property type="match status" value="1"/>
</dbReference>
<dbReference type="InterPro" id="IPR052448">
    <property type="entry name" value="DnaJ_C16_autophagy_reg"/>
</dbReference>
<comment type="caution">
    <text evidence="3">The sequence shown here is derived from an EMBL/GenBank/DDBJ whole genome shotgun (WGS) entry which is preliminary data.</text>
</comment>
<dbReference type="InterPro" id="IPR001623">
    <property type="entry name" value="DnaJ_domain"/>
</dbReference>
<dbReference type="SUPFAM" id="SSF52833">
    <property type="entry name" value="Thioredoxin-like"/>
    <property type="match status" value="1"/>
</dbReference>
<dbReference type="AlphaFoldDB" id="A0AAV0RS81"/>
<reference evidence="3" key="1">
    <citation type="submission" date="2022-08" db="EMBL/GenBank/DDBJ databases">
        <authorList>
            <person name="Gutierrez-Valencia J."/>
        </authorList>
    </citation>
    <scope>NUCLEOTIDE SEQUENCE</scope>
</reference>
<dbReference type="EMBL" id="CAMGYJ010000011">
    <property type="protein sequence ID" value="CAI0560474.1"/>
    <property type="molecule type" value="Genomic_DNA"/>
</dbReference>
<dbReference type="Gene3D" id="1.10.287.110">
    <property type="entry name" value="DnaJ domain"/>
    <property type="match status" value="1"/>
</dbReference>
<proteinExistence type="predicted"/>
<feature type="region of interest" description="Disordered" evidence="1">
    <location>
        <begin position="660"/>
        <end position="719"/>
    </location>
</feature>
<protein>
    <recommendedName>
        <fullName evidence="2">J domain-containing protein</fullName>
    </recommendedName>
</protein>
<evidence type="ECO:0000313" key="4">
    <source>
        <dbReference type="Proteomes" id="UP001154282"/>
    </source>
</evidence>
<dbReference type="PANTHER" id="PTHR44303">
    <property type="entry name" value="DNAJ HOMOLOG SUBFAMILY C MEMBER 16"/>
    <property type="match status" value="1"/>
</dbReference>
<sequence length="719" mass="81405">MAGDGKPVGSSMAWKMKAYALPLLLFTLSLFYQLAVLPNSFPPSHYDVLGIKRYSSVEEVKDAYERLSSKWRSGEEIPATVDFLKGVRMNSSLTFEFCLLMCYLVKILVYVSMQVRYAFELLTNPIWKRDYDYFGIDEQLSVLDAAKLQYAENSFSHVDLPLINDTSFGDQALNGMSSWDGATNNSKPLLLLLYSKGSNRCARFLETWKRIADFLEGTATIGMVEVGEVQMATSFAERKPTGQFFFRNGLPSLVALPSGCQTSDCLMRFEGDLSVDAVTDWFATSVIGLPRILYYSKESLVQNFMAKSGPHKVKVIFFSKTGERAAPFVRQAAKHYWAHASFGFVLWREEDFSFWWNSFEIESAPAVVFVKDPGLRPVVFHGSLNNSVLLDLMENNNQHELPQLRSVTSRKLGCDARGYSQAGNHVTSWYCVIVAGRLSPELNKMRETLRRVQELQSGGGDLSIDKEQSSSMVMALKSKRLTFAWLDGEAQEKYCSFYLQSETSYDTCGPRRDVTDEPKLFLVRYKRNETEADIEAEKTQKNKWNALLNEDVDPASQLVARYNGSSEIPEIIKWISQTISDGDTRDLPFYRTKTPDLVPEDSEPMWSRGAQSVLSKSIGVKHSFRRIISRISDHVGDPRIGPMLLLGALMSFGTIWLSRSQQKPHTQPGQQNESAEEDEAVKRRRERSRNARKKDKPPSMTDSEPKDAYQMPMSDSDSE</sequence>
<dbReference type="InterPro" id="IPR036869">
    <property type="entry name" value="J_dom_sf"/>
</dbReference>
<evidence type="ECO:0000259" key="2">
    <source>
        <dbReference type="PROSITE" id="PS50076"/>
    </source>
</evidence>
<dbReference type="InterPro" id="IPR036249">
    <property type="entry name" value="Thioredoxin-like_sf"/>
</dbReference>
<gene>
    <name evidence="3" type="ORF">LITE_LOCUS49714</name>
</gene>
<feature type="domain" description="J" evidence="2">
    <location>
        <begin position="44"/>
        <end position="135"/>
    </location>
</feature>
<accession>A0AAV0RS81</accession>
<feature type="compositionally biased region" description="Polar residues" evidence="1">
    <location>
        <begin position="660"/>
        <end position="673"/>
    </location>
</feature>
<feature type="compositionally biased region" description="Basic residues" evidence="1">
    <location>
        <begin position="682"/>
        <end position="695"/>
    </location>
</feature>
<keyword evidence="4" id="KW-1185">Reference proteome</keyword>
<dbReference type="Proteomes" id="UP001154282">
    <property type="component" value="Unassembled WGS sequence"/>
</dbReference>
<evidence type="ECO:0000313" key="3">
    <source>
        <dbReference type="EMBL" id="CAI0560474.1"/>
    </source>
</evidence>
<organism evidence="3 4">
    <name type="scientific">Linum tenue</name>
    <dbReference type="NCBI Taxonomy" id="586396"/>
    <lineage>
        <taxon>Eukaryota</taxon>
        <taxon>Viridiplantae</taxon>
        <taxon>Streptophyta</taxon>
        <taxon>Embryophyta</taxon>
        <taxon>Tracheophyta</taxon>
        <taxon>Spermatophyta</taxon>
        <taxon>Magnoliopsida</taxon>
        <taxon>eudicotyledons</taxon>
        <taxon>Gunneridae</taxon>
        <taxon>Pentapetalae</taxon>
        <taxon>rosids</taxon>
        <taxon>fabids</taxon>
        <taxon>Malpighiales</taxon>
        <taxon>Linaceae</taxon>
        <taxon>Linum</taxon>
    </lineage>
</organism>
<evidence type="ECO:0000256" key="1">
    <source>
        <dbReference type="SAM" id="MobiDB-lite"/>
    </source>
</evidence>